<feature type="compositionally biased region" description="Basic and acidic residues" evidence="1">
    <location>
        <begin position="248"/>
        <end position="259"/>
    </location>
</feature>
<evidence type="ECO:0000313" key="3">
    <source>
        <dbReference type="Proteomes" id="UP001182556"/>
    </source>
</evidence>
<evidence type="ECO:0000256" key="1">
    <source>
        <dbReference type="SAM" id="MobiDB-lite"/>
    </source>
</evidence>
<sequence>MVVYKRVLGADDPACYTFSLDIQTQPTMAINDHYTPCDIRRLVGAAESSTRQVAGRQYDYPAVVILREGADGSELTVREATQEDFSGTRGCYRPSYQSELPREDSVYSLKNGRKFPLTSLSTCCGVANEVTTASLPPERAPSEVKLSNGRWIEPKEQFCVTGFPPSELKDSQSGKSDGAGDEPGSRAPSWRTVRFLHTQQDPSEGGIHRLGESEAAALFQDKAMVMVYPSEGPDRDLEEQDGTGELSEQLHSDGAHGRDTLGDVEVVRMGLQMLPLGVNPIQRSRTSENEFPATSGFKRDSEGFVEGEPRSEITLHREDGDLIHIDPQTGESIWICKEPGADEDLTKGAVRRVLHFIPGATKTGRDQQRWTEIPTESQQSTPITSQVSESPISGGGQYEKTSSPSHPVAAMQISTPTENEDGVSGNGTKRTDWKNTPSSKRRRVV</sequence>
<evidence type="ECO:0000313" key="2">
    <source>
        <dbReference type="EMBL" id="KAK1928045.1"/>
    </source>
</evidence>
<accession>A0AAD9FXV6</accession>
<dbReference type="Proteomes" id="UP001182556">
    <property type="component" value="Unassembled WGS sequence"/>
</dbReference>
<feature type="region of interest" description="Disordered" evidence="1">
    <location>
        <begin position="363"/>
        <end position="445"/>
    </location>
</feature>
<dbReference type="EMBL" id="JAODAN010000001">
    <property type="protein sequence ID" value="KAK1928045.1"/>
    <property type="molecule type" value="Genomic_DNA"/>
</dbReference>
<protein>
    <submittedName>
        <fullName evidence="2">Uncharacterized protein</fullName>
    </submittedName>
</protein>
<gene>
    <name evidence="2" type="ORF">DB88DRAFT_62474</name>
</gene>
<name>A0AAD9FXV6_PAPLA</name>
<feature type="region of interest" description="Disordered" evidence="1">
    <location>
        <begin position="285"/>
        <end position="306"/>
    </location>
</feature>
<comment type="caution">
    <text evidence="2">The sequence shown here is derived from an EMBL/GenBank/DDBJ whole genome shotgun (WGS) entry which is preliminary data.</text>
</comment>
<feature type="region of interest" description="Disordered" evidence="1">
    <location>
        <begin position="162"/>
        <end position="192"/>
    </location>
</feature>
<feature type="compositionally biased region" description="Polar residues" evidence="1">
    <location>
        <begin position="374"/>
        <end position="391"/>
    </location>
</feature>
<feature type="compositionally biased region" description="Basic and acidic residues" evidence="1">
    <location>
        <begin position="297"/>
        <end position="306"/>
    </location>
</feature>
<keyword evidence="3" id="KW-1185">Reference proteome</keyword>
<dbReference type="AlphaFoldDB" id="A0AAD9FXV6"/>
<proteinExistence type="predicted"/>
<organism evidence="2 3">
    <name type="scientific">Papiliotrema laurentii</name>
    <name type="common">Cryptococcus laurentii</name>
    <dbReference type="NCBI Taxonomy" id="5418"/>
    <lineage>
        <taxon>Eukaryota</taxon>
        <taxon>Fungi</taxon>
        <taxon>Dikarya</taxon>
        <taxon>Basidiomycota</taxon>
        <taxon>Agaricomycotina</taxon>
        <taxon>Tremellomycetes</taxon>
        <taxon>Tremellales</taxon>
        <taxon>Rhynchogastremaceae</taxon>
        <taxon>Papiliotrema</taxon>
    </lineage>
</organism>
<feature type="region of interest" description="Disordered" evidence="1">
    <location>
        <begin position="231"/>
        <end position="259"/>
    </location>
</feature>
<reference evidence="2" key="1">
    <citation type="submission" date="2023-02" db="EMBL/GenBank/DDBJ databases">
        <title>Identification and recombinant expression of a fungal hydrolase from Papiliotrema laurentii that hydrolyzes apple cutin and clears colloidal polyester polyurethane.</title>
        <authorList>
            <consortium name="DOE Joint Genome Institute"/>
            <person name="Roman V.A."/>
            <person name="Bojanowski C."/>
            <person name="Crable B.R."/>
            <person name="Wagner D.N."/>
            <person name="Hung C.S."/>
            <person name="Nadeau L.J."/>
            <person name="Schratz L."/>
            <person name="Haridas S."/>
            <person name="Pangilinan J."/>
            <person name="Lipzen A."/>
            <person name="Na H."/>
            <person name="Yan M."/>
            <person name="Ng V."/>
            <person name="Grigoriev I.V."/>
            <person name="Spatafora J.W."/>
            <person name="Barlow D."/>
            <person name="Biffinger J."/>
            <person name="Kelley-Loughnane N."/>
            <person name="Varaljay V.A."/>
            <person name="Crookes-Goodson W.J."/>
        </authorList>
    </citation>
    <scope>NUCLEOTIDE SEQUENCE</scope>
    <source>
        <strain evidence="2">5307AH</strain>
    </source>
</reference>